<feature type="region of interest" description="Disordered" evidence="1">
    <location>
        <begin position="1"/>
        <end position="27"/>
    </location>
</feature>
<keyword evidence="3" id="KW-1185">Reference proteome</keyword>
<protein>
    <submittedName>
        <fullName evidence="2">Uncharacterized protein</fullName>
    </submittedName>
</protein>
<evidence type="ECO:0000313" key="3">
    <source>
        <dbReference type="Proteomes" id="UP001054945"/>
    </source>
</evidence>
<gene>
    <name evidence="2" type="ORF">CEXT_660401</name>
</gene>
<comment type="caution">
    <text evidence="2">The sequence shown here is derived from an EMBL/GenBank/DDBJ whole genome shotgun (WGS) entry which is preliminary data.</text>
</comment>
<dbReference type="EMBL" id="BPLR01008354">
    <property type="protein sequence ID" value="GIY24121.1"/>
    <property type="molecule type" value="Genomic_DNA"/>
</dbReference>
<dbReference type="AlphaFoldDB" id="A0AAV4RT43"/>
<evidence type="ECO:0000256" key="1">
    <source>
        <dbReference type="SAM" id="MobiDB-lite"/>
    </source>
</evidence>
<organism evidence="2 3">
    <name type="scientific">Caerostris extrusa</name>
    <name type="common">Bark spider</name>
    <name type="synonym">Caerostris bankana</name>
    <dbReference type="NCBI Taxonomy" id="172846"/>
    <lineage>
        <taxon>Eukaryota</taxon>
        <taxon>Metazoa</taxon>
        <taxon>Ecdysozoa</taxon>
        <taxon>Arthropoda</taxon>
        <taxon>Chelicerata</taxon>
        <taxon>Arachnida</taxon>
        <taxon>Araneae</taxon>
        <taxon>Araneomorphae</taxon>
        <taxon>Entelegynae</taxon>
        <taxon>Araneoidea</taxon>
        <taxon>Araneidae</taxon>
        <taxon>Caerostris</taxon>
    </lineage>
</organism>
<proteinExistence type="predicted"/>
<sequence length="87" mass="9814">MAVCEWTNMSPSSPLVAGARTPKSDTSQRNFLGLRSASPRLWIIGFNLRFPETQLSFRVDVPDEMDVEQSKYPSHCKQNLLTSLLSK</sequence>
<dbReference type="Proteomes" id="UP001054945">
    <property type="component" value="Unassembled WGS sequence"/>
</dbReference>
<reference evidence="2 3" key="1">
    <citation type="submission" date="2021-06" db="EMBL/GenBank/DDBJ databases">
        <title>Caerostris extrusa draft genome.</title>
        <authorList>
            <person name="Kono N."/>
            <person name="Arakawa K."/>
        </authorList>
    </citation>
    <scope>NUCLEOTIDE SEQUENCE [LARGE SCALE GENOMIC DNA]</scope>
</reference>
<evidence type="ECO:0000313" key="2">
    <source>
        <dbReference type="EMBL" id="GIY24121.1"/>
    </source>
</evidence>
<accession>A0AAV4RT43</accession>
<name>A0AAV4RT43_CAEEX</name>